<dbReference type="RefSeq" id="XP_003685949.1">
    <property type="nucleotide sequence ID" value="XM_003685901.1"/>
</dbReference>
<evidence type="ECO:0000313" key="3">
    <source>
        <dbReference type="Proteomes" id="UP000005666"/>
    </source>
</evidence>
<organism evidence="2 3">
    <name type="scientific">Tetrapisispora phaffii (strain ATCC 24235 / CBS 4417 / NBRC 1672 / NRRL Y-8282 / UCD 70-5)</name>
    <name type="common">Yeast</name>
    <name type="synonym">Fabospora phaffii</name>
    <dbReference type="NCBI Taxonomy" id="1071381"/>
    <lineage>
        <taxon>Eukaryota</taxon>
        <taxon>Fungi</taxon>
        <taxon>Dikarya</taxon>
        <taxon>Ascomycota</taxon>
        <taxon>Saccharomycotina</taxon>
        <taxon>Saccharomycetes</taxon>
        <taxon>Saccharomycetales</taxon>
        <taxon>Saccharomycetaceae</taxon>
        <taxon>Tetrapisispora</taxon>
    </lineage>
</organism>
<gene>
    <name evidence="2" type="primary">TPHA0F00280</name>
    <name evidence="2" type="ordered locus">TPHA_0F00280</name>
</gene>
<reference evidence="2 3" key="1">
    <citation type="journal article" date="2011" name="Proc. Natl. Acad. Sci. U.S.A.">
        <title>Evolutionary erosion of yeast sex chromosomes by mating-type switching accidents.</title>
        <authorList>
            <person name="Gordon J.L."/>
            <person name="Armisen D."/>
            <person name="Proux-Wera E."/>
            <person name="Oheigeartaigh S.S."/>
            <person name="Byrne K.P."/>
            <person name="Wolfe K.H."/>
        </authorList>
    </citation>
    <scope>NUCLEOTIDE SEQUENCE [LARGE SCALE GENOMIC DNA]</scope>
    <source>
        <strain evidence="3">ATCC 24235 / CBS 4417 / NBRC 1672 / NRRL Y-8282 / UCD 70-5</strain>
    </source>
</reference>
<feature type="transmembrane region" description="Helical" evidence="1">
    <location>
        <begin position="12"/>
        <end position="38"/>
    </location>
</feature>
<keyword evidence="3" id="KW-1185">Reference proteome</keyword>
<feature type="transmembrane region" description="Helical" evidence="1">
    <location>
        <begin position="151"/>
        <end position="174"/>
    </location>
</feature>
<feature type="transmembrane region" description="Helical" evidence="1">
    <location>
        <begin position="209"/>
        <end position="229"/>
    </location>
</feature>
<protein>
    <submittedName>
        <fullName evidence="2">Uncharacterized protein</fullName>
    </submittedName>
</protein>
<dbReference type="OrthoDB" id="15595at2759"/>
<dbReference type="GeneID" id="11535513"/>
<dbReference type="Pfam" id="PF10445">
    <property type="entry name" value="DUF2456"/>
    <property type="match status" value="1"/>
</dbReference>
<sequence>MTEPKVPKQRSWLYIFVYLVLYEGLMSGAISGGINFAISYGMYAKRSRQVTLWRFPHTMSGDCAVTLFVQTVLTHIIEEIMVGWDCYTGDTFYFPSLPLGGRLNKWAFKALEVDRGMVPFGLRPEAKEGAKPTFKGYVKQLITYDENRSNFVNFIICAVHKVILALLIAIPIWFVEWPVTMGVLAGIGKYIGGIEYELGNYPKPQVIKLVYTVILGWVSTPISIAAVMLRNQWYVEYYSGNNQVLNGENAKLFDLEKTKKDNEKIVKNTDTSSSSESDE</sequence>
<evidence type="ECO:0000256" key="1">
    <source>
        <dbReference type="SAM" id="Phobius"/>
    </source>
</evidence>
<dbReference type="InterPro" id="IPR018852">
    <property type="entry name" value="DUF2456"/>
</dbReference>
<dbReference type="eggNOG" id="ENOG502S4IY">
    <property type="taxonomic scope" value="Eukaryota"/>
</dbReference>
<dbReference type="PANTHER" id="PTHR28297:SF1">
    <property type="entry name" value="FUNGAL PROTEIN"/>
    <property type="match status" value="1"/>
</dbReference>
<proteinExistence type="predicted"/>
<keyword evidence="1" id="KW-0472">Membrane</keyword>
<dbReference type="Proteomes" id="UP000005666">
    <property type="component" value="Chromosome 6"/>
</dbReference>
<dbReference type="PANTHER" id="PTHR28297">
    <property type="entry name" value="FUNGAL PROTEIN"/>
    <property type="match status" value="1"/>
</dbReference>
<evidence type="ECO:0000313" key="2">
    <source>
        <dbReference type="EMBL" id="CCE63515.1"/>
    </source>
</evidence>
<dbReference type="KEGG" id="tpf:TPHA_0F00280"/>
<name>G8BUT3_TETPH</name>
<keyword evidence="1" id="KW-1133">Transmembrane helix</keyword>
<dbReference type="AlphaFoldDB" id="G8BUT3"/>
<dbReference type="EMBL" id="HE612861">
    <property type="protein sequence ID" value="CCE63515.1"/>
    <property type="molecule type" value="Genomic_DNA"/>
</dbReference>
<dbReference type="OMA" id="FPHTMSG"/>
<accession>G8BUT3</accession>
<keyword evidence="1" id="KW-0812">Transmembrane</keyword>
<dbReference type="HOGENOM" id="CLU_076682_0_0_1"/>